<feature type="region of interest" description="Disordered" evidence="1">
    <location>
        <begin position="53"/>
        <end position="82"/>
    </location>
</feature>
<proteinExistence type="predicted"/>
<reference evidence="3" key="1">
    <citation type="submission" date="2015-05" db="EMBL/GenBank/DDBJ databases">
        <authorList>
            <person name="Rodrigo-Torres Lidia"/>
            <person name="Arahal R.David."/>
        </authorList>
    </citation>
    <scope>NUCLEOTIDE SEQUENCE [LARGE SCALE GENOMIC DNA]</scope>
    <source>
        <strain evidence="3">CECT 7321</strain>
    </source>
</reference>
<organism evidence="2 3">
    <name type="scientific">Phaeobacter italicus</name>
    <dbReference type="NCBI Taxonomy" id="481446"/>
    <lineage>
        <taxon>Bacteria</taxon>
        <taxon>Pseudomonadati</taxon>
        <taxon>Pseudomonadota</taxon>
        <taxon>Alphaproteobacteria</taxon>
        <taxon>Rhodobacterales</taxon>
        <taxon>Roseobacteraceae</taxon>
        <taxon>Phaeobacter</taxon>
    </lineage>
</organism>
<evidence type="ECO:0000313" key="2">
    <source>
        <dbReference type="EMBL" id="CRL12130.1"/>
    </source>
</evidence>
<dbReference type="STRING" id="481446.NIT7645_03472"/>
<dbReference type="AlphaFoldDB" id="A0A0H5DIY5"/>
<gene>
    <name evidence="2" type="ORF">NIT7321_03002</name>
</gene>
<dbReference type="Proteomes" id="UP000043764">
    <property type="component" value="Unassembled WGS sequence"/>
</dbReference>
<keyword evidence="3" id="KW-1185">Reference proteome</keyword>
<evidence type="ECO:0000313" key="3">
    <source>
        <dbReference type="Proteomes" id="UP000043764"/>
    </source>
</evidence>
<name>A0A0H5DIY5_9RHOB</name>
<sequence>MSIKSVAAFALVCAAIIAAVDYERQSRDPFGQWQDLSVGDYVSSVRLRFGQADETHTAPRDPLHSGQTRPGHAQGTRSQTTGPRIAAHLPQTGLAPADERAGLIGSMVSAAGSGVARNMPAVQDDLFQSVKGLLGSDGAAPARRSGQAFGNGSTARSVGICIRRGSTLSCD</sequence>
<protein>
    <submittedName>
        <fullName evidence="2">Uncharacterized protein</fullName>
    </submittedName>
</protein>
<evidence type="ECO:0000256" key="1">
    <source>
        <dbReference type="SAM" id="MobiDB-lite"/>
    </source>
</evidence>
<dbReference type="RefSeq" id="WP_050673944.1">
    <property type="nucleotide sequence ID" value="NZ_CVRL01000037.1"/>
</dbReference>
<accession>A0A0H5DIY5</accession>
<feature type="compositionally biased region" description="Basic and acidic residues" evidence="1">
    <location>
        <begin position="53"/>
        <end position="63"/>
    </location>
</feature>
<dbReference type="EMBL" id="CVRL01000037">
    <property type="protein sequence ID" value="CRL12130.1"/>
    <property type="molecule type" value="Genomic_DNA"/>
</dbReference>